<accession>A0A5M3XWB4</accession>
<dbReference type="EMBL" id="BLAF01000064">
    <property type="protein sequence ID" value="GES25242.1"/>
    <property type="molecule type" value="Genomic_DNA"/>
</dbReference>
<sequence>MTAATAIDPAAAATAPRTPPPKPYPRGRIQMPASLLRSPDHAGLAVAAWAVYETLMPRKLGGGRAAARARRCWVGDALGVSEKTLDRARRSLLADGAGGPWLARSAPLGAKRAVRHMALRLPRDTGEAHAAVPAWTLELISPACDPGRRISPNVWRLYGLILLVHPSKADHPLETSNRHLGQLLNASADTGRRRLGDLERAGLVEVTERAGGQLLVRPVHTPKQAAVAAATYATQGRKRIIDPTQPRALTPRRSGHSPLADPGTPQETPELKSPELEAPGPPAVGDVQVDSPL</sequence>
<feature type="region of interest" description="Disordered" evidence="1">
    <location>
        <begin position="236"/>
        <end position="293"/>
    </location>
</feature>
<name>A0A5M3XWB4_9ACTN</name>
<evidence type="ECO:0000256" key="1">
    <source>
        <dbReference type="SAM" id="MobiDB-lite"/>
    </source>
</evidence>
<reference evidence="2 3" key="1">
    <citation type="submission" date="2019-10" db="EMBL/GenBank/DDBJ databases">
        <title>Whole genome shotgun sequence of Acrocarpospora pleiomorpha NBRC 16267.</title>
        <authorList>
            <person name="Ichikawa N."/>
            <person name="Kimura A."/>
            <person name="Kitahashi Y."/>
            <person name="Komaki H."/>
            <person name="Oguchi A."/>
        </authorList>
    </citation>
    <scope>NUCLEOTIDE SEQUENCE [LARGE SCALE GENOMIC DNA]</scope>
    <source>
        <strain evidence="2 3">NBRC 16267</strain>
    </source>
</reference>
<evidence type="ECO:0000313" key="2">
    <source>
        <dbReference type="EMBL" id="GES25242.1"/>
    </source>
</evidence>
<organism evidence="2 3">
    <name type="scientific">Acrocarpospora pleiomorpha</name>
    <dbReference type="NCBI Taxonomy" id="90975"/>
    <lineage>
        <taxon>Bacteria</taxon>
        <taxon>Bacillati</taxon>
        <taxon>Actinomycetota</taxon>
        <taxon>Actinomycetes</taxon>
        <taxon>Streptosporangiales</taxon>
        <taxon>Streptosporangiaceae</taxon>
        <taxon>Acrocarpospora</taxon>
    </lineage>
</organism>
<evidence type="ECO:0000313" key="3">
    <source>
        <dbReference type="Proteomes" id="UP000377595"/>
    </source>
</evidence>
<dbReference type="Proteomes" id="UP000377595">
    <property type="component" value="Unassembled WGS sequence"/>
</dbReference>
<keyword evidence="3" id="KW-1185">Reference proteome</keyword>
<dbReference type="AlphaFoldDB" id="A0A5M3XWB4"/>
<comment type="caution">
    <text evidence="2">The sequence shown here is derived from an EMBL/GenBank/DDBJ whole genome shotgun (WGS) entry which is preliminary data.</text>
</comment>
<evidence type="ECO:0008006" key="4">
    <source>
        <dbReference type="Google" id="ProtNLM"/>
    </source>
</evidence>
<proteinExistence type="predicted"/>
<feature type="region of interest" description="Disordered" evidence="1">
    <location>
        <begin position="1"/>
        <end position="27"/>
    </location>
</feature>
<gene>
    <name evidence="2" type="ORF">Aple_081410</name>
</gene>
<protein>
    <recommendedName>
        <fullName evidence="4">Helix-turn-helix domain-containing protein</fullName>
    </recommendedName>
</protein>
<feature type="compositionally biased region" description="Low complexity" evidence="1">
    <location>
        <begin position="1"/>
        <end position="16"/>
    </location>
</feature>